<dbReference type="GO" id="GO:0003999">
    <property type="term" value="F:adenine phosphoribosyltransferase activity"/>
    <property type="evidence" value="ECO:0007669"/>
    <property type="project" value="UniProtKB-EC"/>
</dbReference>
<dbReference type="InterPro" id="IPR005764">
    <property type="entry name" value="Ade_phspho_trans"/>
</dbReference>
<dbReference type="InterPro" id="IPR000836">
    <property type="entry name" value="PRTase_dom"/>
</dbReference>
<comment type="function">
    <text evidence="2">Catalyzes a salvage reaction resulting in the formation of AMP, that is energically less costly than de novo synthesis.</text>
</comment>
<dbReference type="PANTHER" id="PTHR32315">
    <property type="entry name" value="ADENINE PHOSPHORIBOSYLTRANSFERASE"/>
    <property type="match status" value="1"/>
</dbReference>
<evidence type="ECO:0000256" key="10">
    <source>
        <dbReference type="ARBA" id="ARBA00022726"/>
    </source>
</evidence>
<dbReference type="UniPathway" id="UPA00588">
    <property type="reaction ID" value="UER00646"/>
</dbReference>
<evidence type="ECO:0000256" key="4">
    <source>
        <dbReference type="ARBA" id="ARBA00004659"/>
    </source>
</evidence>
<dbReference type="HAMAP" id="MF_00004">
    <property type="entry name" value="Aden_phosphoribosyltr"/>
    <property type="match status" value="1"/>
</dbReference>
<dbReference type="SUPFAM" id="SSF53271">
    <property type="entry name" value="PRTase-like"/>
    <property type="match status" value="1"/>
</dbReference>
<dbReference type="PANTHER" id="PTHR32315:SF3">
    <property type="entry name" value="ADENINE PHOSPHORIBOSYLTRANSFERASE"/>
    <property type="match status" value="1"/>
</dbReference>
<evidence type="ECO:0000256" key="9">
    <source>
        <dbReference type="ARBA" id="ARBA00022679"/>
    </source>
</evidence>
<evidence type="ECO:0000256" key="3">
    <source>
        <dbReference type="ARBA" id="ARBA00004496"/>
    </source>
</evidence>
<gene>
    <name evidence="12" type="ORF">MNB_SV-5-383</name>
</gene>
<dbReference type="GO" id="GO:0006166">
    <property type="term" value="P:purine ribonucleoside salvage"/>
    <property type="evidence" value="ECO:0007669"/>
    <property type="project" value="UniProtKB-KW"/>
</dbReference>
<dbReference type="EMBL" id="FPKX01000059">
    <property type="protein sequence ID" value="SFZ98720.1"/>
    <property type="molecule type" value="Genomic_DNA"/>
</dbReference>
<evidence type="ECO:0000256" key="2">
    <source>
        <dbReference type="ARBA" id="ARBA00003968"/>
    </source>
</evidence>
<reference evidence="12" key="1">
    <citation type="submission" date="2016-10" db="EMBL/GenBank/DDBJ databases">
        <authorList>
            <person name="de Groot N.N."/>
        </authorList>
    </citation>
    <scope>NUCLEOTIDE SEQUENCE</scope>
</reference>
<name>A0A1W1EFC7_9ZZZZ</name>
<dbReference type="GO" id="GO:0044209">
    <property type="term" value="P:AMP salvage"/>
    <property type="evidence" value="ECO:0007669"/>
    <property type="project" value="UniProtKB-UniPathway"/>
</dbReference>
<comment type="subcellular location">
    <subcellularLocation>
        <location evidence="3">Cytoplasm</location>
    </subcellularLocation>
</comment>
<dbReference type="Gene3D" id="3.40.50.2020">
    <property type="match status" value="1"/>
</dbReference>
<dbReference type="CDD" id="cd06223">
    <property type="entry name" value="PRTases_typeI"/>
    <property type="match status" value="1"/>
</dbReference>
<proteinExistence type="inferred from homology"/>
<evidence type="ECO:0000256" key="5">
    <source>
        <dbReference type="ARBA" id="ARBA00008391"/>
    </source>
</evidence>
<dbReference type="FunFam" id="3.40.50.2020:FF:000021">
    <property type="entry name" value="Adenine phosphoribosyltransferase"/>
    <property type="match status" value="1"/>
</dbReference>
<dbReference type="InterPro" id="IPR029057">
    <property type="entry name" value="PRTase-like"/>
</dbReference>
<protein>
    <recommendedName>
        <fullName evidence="6">adenine phosphoribosyltransferase</fullName>
        <ecNumber evidence="6">2.4.2.7</ecNumber>
    </recommendedName>
</protein>
<dbReference type="NCBIfam" id="NF002634">
    <property type="entry name" value="PRK02304.1-3"/>
    <property type="match status" value="1"/>
</dbReference>
<comment type="similarity">
    <text evidence="5">Belongs to the purine/pyrimidine phosphoribosyltransferase family.</text>
</comment>
<evidence type="ECO:0000256" key="6">
    <source>
        <dbReference type="ARBA" id="ARBA00011893"/>
    </source>
</evidence>
<organism evidence="12">
    <name type="scientific">hydrothermal vent metagenome</name>
    <dbReference type="NCBI Taxonomy" id="652676"/>
    <lineage>
        <taxon>unclassified sequences</taxon>
        <taxon>metagenomes</taxon>
        <taxon>ecological metagenomes</taxon>
    </lineage>
</organism>
<evidence type="ECO:0000256" key="8">
    <source>
        <dbReference type="ARBA" id="ARBA00022676"/>
    </source>
</evidence>
<keyword evidence="9 12" id="KW-0808">Transferase</keyword>
<comment type="catalytic activity">
    <reaction evidence="1">
        <text>AMP + diphosphate = 5-phospho-alpha-D-ribose 1-diphosphate + adenine</text>
        <dbReference type="Rhea" id="RHEA:16609"/>
        <dbReference type="ChEBI" id="CHEBI:16708"/>
        <dbReference type="ChEBI" id="CHEBI:33019"/>
        <dbReference type="ChEBI" id="CHEBI:58017"/>
        <dbReference type="ChEBI" id="CHEBI:456215"/>
        <dbReference type="EC" id="2.4.2.7"/>
    </reaction>
</comment>
<evidence type="ECO:0000256" key="1">
    <source>
        <dbReference type="ARBA" id="ARBA00000868"/>
    </source>
</evidence>
<sequence length="187" mass="20591">MITLSPEDKKIILDSIRDIQDFPKPGIIFKDITTLLGNHEAFNTLMNHLEKRYKSYDLDYIAGIDARGFIFGAVLADRLNIGFVPVRKKGKLPYTTVKEKYSLEYGFDEVEIHIDAFGNNGLNENGEASKVLLIDDLIATGGTAKAAASLIGKIGANCVEACFVMELSFLNGRKGIEAPVYSVLEID</sequence>
<accession>A0A1W1EFC7</accession>
<dbReference type="NCBIfam" id="NF002636">
    <property type="entry name" value="PRK02304.1-5"/>
    <property type="match status" value="1"/>
</dbReference>
<dbReference type="GO" id="GO:0005737">
    <property type="term" value="C:cytoplasm"/>
    <property type="evidence" value="ECO:0007669"/>
    <property type="project" value="UniProtKB-SubCell"/>
</dbReference>
<evidence type="ECO:0000259" key="11">
    <source>
        <dbReference type="Pfam" id="PF00156"/>
    </source>
</evidence>
<dbReference type="NCBIfam" id="TIGR01090">
    <property type="entry name" value="apt"/>
    <property type="match status" value="1"/>
</dbReference>
<comment type="pathway">
    <text evidence="4">Purine metabolism; AMP biosynthesis via salvage pathway; AMP from adenine: step 1/1.</text>
</comment>
<dbReference type="GO" id="GO:0016208">
    <property type="term" value="F:AMP binding"/>
    <property type="evidence" value="ECO:0007669"/>
    <property type="project" value="TreeGrafter"/>
</dbReference>
<keyword evidence="8 12" id="KW-0328">Glycosyltransferase</keyword>
<evidence type="ECO:0000256" key="7">
    <source>
        <dbReference type="ARBA" id="ARBA00022490"/>
    </source>
</evidence>
<dbReference type="AlphaFoldDB" id="A0A1W1EFC7"/>
<evidence type="ECO:0000313" key="12">
    <source>
        <dbReference type="EMBL" id="SFZ98720.1"/>
    </source>
</evidence>
<keyword evidence="10" id="KW-0660">Purine salvage</keyword>
<feature type="domain" description="Phosphoribosyltransferase" evidence="11">
    <location>
        <begin position="42"/>
        <end position="185"/>
    </location>
</feature>
<dbReference type="GO" id="GO:0002055">
    <property type="term" value="F:adenine binding"/>
    <property type="evidence" value="ECO:0007669"/>
    <property type="project" value="TreeGrafter"/>
</dbReference>
<dbReference type="Pfam" id="PF00156">
    <property type="entry name" value="Pribosyltran"/>
    <property type="match status" value="1"/>
</dbReference>
<dbReference type="InterPro" id="IPR050054">
    <property type="entry name" value="UPRTase/APRTase"/>
</dbReference>
<dbReference type="EC" id="2.4.2.7" evidence="6"/>
<dbReference type="GO" id="GO:0006168">
    <property type="term" value="P:adenine salvage"/>
    <property type="evidence" value="ECO:0007669"/>
    <property type="project" value="InterPro"/>
</dbReference>
<keyword evidence="7" id="KW-0963">Cytoplasm</keyword>